<accession>C4FAT5</accession>
<evidence type="ECO:0000313" key="2">
    <source>
        <dbReference type="EMBL" id="EEP44078.1"/>
    </source>
</evidence>
<feature type="region of interest" description="Disordered" evidence="1">
    <location>
        <begin position="1"/>
        <end position="26"/>
    </location>
</feature>
<name>C4FAT5_9ACTN</name>
<dbReference type="AlphaFoldDB" id="C4FAT5"/>
<evidence type="ECO:0000313" key="3">
    <source>
        <dbReference type="Proteomes" id="UP000003295"/>
    </source>
</evidence>
<protein>
    <submittedName>
        <fullName evidence="2">Uncharacterized protein</fullName>
    </submittedName>
</protein>
<gene>
    <name evidence="2" type="ORF">COLINT_03181</name>
</gene>
<reference evidence="2 3" key="1">
    <citation type="submission" date="2009-04" db="EMBL/GenBank/DDBJ databases">
        <authorList>
            <person name="Weinstock G."/>
            <person name="Sodergren E."/>
            <person name="Clifton S."/>
            <person name="Fulton L."/>
            <person name="Fulton B."/>
            <person name="Courtney L."/>
            <person name="Fronick C."/>
            <person name="Harrison M."/>
            <person name="Strong C."/>
            <person name="Farmer C."/>
            <person name="Delahaunty K."/>
            <person name="Markovic C."/>
            <person name="Hall O."/>
            <person name="Minx P."/>
            <person name="Tomlinson C."/>
            <person name="Mitreva M."/>
            <person name="Nelson J."/>
            <person name="Hou S."/>
            <person name="Wollam A."/>
            <person name="Pepin K.H."/>
            <person name="Johnson M."/>
            <person name="Bhonagiri V."/>
            <person name="Nash W.E."/>
            <person name="Warren W."/>
            <person name="Chinwalla A."/>
            <person name="Mardis E.R."/>
            <person name="Wilson R.K."/>
        </authorList>
    </citation>
    <scope>NUCLEOTIDE SEQUENCE [LARGE SCALE GENOMIC DNA]</scope>
    <source>
        <strain evidence="2 3">DSM 13280</strain>
    </source>
</reference>
<dbReference type="EMBL" id="ABXH02000028">
    <property type="protein sequence ID" value="EEP44078.1"/>
    <property type="molecule type" value="Genomic_DNA"/>
</dbReference>
<dbReference type="Proteomes" id="UP000003295">
    <property type="component" value="Unassembled WGS sequence"/>
</dbReference>
<proteinExistence type="predicted"/>
<comment type="caution">
    <text evidence="2">The sequence shown here is derived from an EMBL/GenBank/DDBJ whole genome shotgun (WGS) entry which is preliminary data.</text>
</comment>
<dbReference type="HOGENOM" id="CLU_3182456_0_0_11"/>
<sequence>MSKSRQAVLKKYTTAAGTPASTEKPRRCEWRTMAAARLEAQAPECA</sequence>
<evidence type="ECO:0000256" key="1">
    <source>
        <dbReference type="SAM" id="MobiDB-lite"/>
    </source>
</evidence>
<organism evidence="2 3">
    <name type="scientific">Collinsella intestinalis DSM 13280</name>
    <dbReference type="NCBI Taxonomy" id="521003"/>
    <lineage>
        <taxon>Bacteria</taxon>
        <taxon>Bacillati</taxon>
        <taxon>Actinomycetota</taxon>
        <taxon>Coriobacteriia</taxon>
        <taxon>Coriobacteriales</taxon>
        <taxon>Coriobacteriaceae</taxon>
        <taxon>Collinsella</taxon>
    </lineage>
</organism>